<proteinExistence type="predicted"/>
<feature type="compositionally biased region" description="Basic and acidic residues" evidence="1">
    <location>
        <begin position="26"/>
        <end position="49"/>
    </location>
</feature>
<feature type="domain" description="Helitron helicase-like" evidence="2">
    <location>
        <begin position="465"/>
        <end position="652"/>
    </location>
</feature>
<feature type="region of interest" description="Disordered" evidence="1">
    <location>
        <begin position="26"/>
        <end position="145"/>
    </location>
</feature>
<keyword evidence="3" id="KW-0067">ATP-binding</keyword>
<keyword evidence="3" id="KW-0347">Helicase</keyword>
<protein>
    <submittedName>
        <fullName evidence="3">ATP-dependent DNA helicase</fullName>
    </submittedName>
</protein>
<name>A0ABP0H631_9DINO</name>
<keyword evidence="3" id="KW-0378">Hydrolase</keyword>
<accession>A0ABP0H631</accession>
<feature type="non-terminal residue" evidence="3">
    <location>
        <position position="725"/>
    </location>
</feature>
<sequence>MPPCEICKVGMRRGRGKGWCDNVHCREETKARAEEDRAQKRQRREENHVGSRGPLQGEGSYRKQRAQLQAARSEQGAGSRGPMQEEGSRRQQQQQLQAARIEQGAGSRGPMQEEGSRRQQQQQLQAARTEQGAGSRGPMQEEGSYREQRALLQAARCEQGAGSRGPIAQDFLRSWCRFGLSRVCQVCFTLTPARHCLLSKTTGQLACKNCREKRGALILQPLTATPDALLQLQPLERQLLAMARISQVLLDKLPSGGPSAQWGRMYAVLMSLEFAMSWKEPKLKKMAGLTQSPARLGSLYRGLQALQAQHRAYQGNPAVDEALAKMKRALDLQAINQEVGPEDMQEAWPEDQDIELTADAAELNNARRGAELEDDADVKFFPHLFPDGVGGWRNAIRTSASTREGACLQTKKSNKDKDIGSPEYIMWLLEKQMKKRLTGNINVRISNQQRPNSHSNYEDAKTFVHTALRDMPGTQPYLFAKKGTALNMYEQLGRPQFFLTLTCHARQPELLTAAIVARLLRLRPEIPADTLEREAAEIYHQHFTADGFKWDGFTANELCNSQPAIVARQFTHQFNQFMRWLTSDKAFRMKTKPEADAQDEEEDDGASVAPPIHDVMGEPRRVEKDKAPFHVLDYIVRFEWQKRGYPHAHILLWTDVEGMSAEELCDTCICTRSPSTWRASTEGDEKTNEENAKLAEYLEHNHSPYCGKYTHGTCRFGFPHEVAER</sequence>
<dbReference type="EMBL" id="CAXAMM010000019">
    <property type="protein sequence ID" value="CAK8985515.1"/>
    <property type="molecule type" value="Genomic_DNA"/>
</dbReference>
<dbReference type="Pfam" id="PF14214">
    <property type="entry name" value="Helitron_like_N"/>
    <property type="match status" value="1"/>
</dbReference>
<evidence type="ECO:0000256" key="1">
    <source>
        <dbReference type="SAM" id="MobiDB-lite"/>
    </source>
</evidence>
<feature type="compositionally biased region" description="Acidic residues" evidence="1">
    <location>
        <begin position="596"/>
        <end position="605"/>
    </location>
</feature>
<reference evidence="3 4" key="1">
    <citation type="submission" date="2024-02" db="EMBL/GenBank/DDBJ databases">
        <authorList>
            <person name="Chen Y."/>
            <person name="Shah S."/>
            <person name="Dougan E. K."/>
            <person name="Thang M."/>
            <person name="Chan C."/>
        </authorList>
    </citation>
    <scope>NUCLEOTIDE SEQUENCE [LARGE SCALE GENOMIC DNA]</scope>
</reference>
<dbReference type="Proteomes" id="UP001642464">
    <property type="component" value="Unassembled WGS sequence"/>
</dbReference>
<feature type="compositionally biased region" description="Low complexity" evidence="1">
    <location>
        <begin position="118"/>
        <end position="131"/>
    </location>
</feature>
<organism evidence="3 4">
    <name type="scientific">Durusdinium trenchii</name>
    <dbReference type="NCBI Taxonomy" id="1381693"/>
    <lineage>
        <taxon>Eukaryota</taxon>
        <taxon>Sar</taxon>
        <taxon>Alveolata</taxon>
        <taxon>Dinophyceae</taxon>
        <taxon>Suessiales</taxon>
        <taxon>Symbiodiniaceae</taxon>
        <taxon>Durusdinium</taxon>
    </lineage>
</organism>
<evidence type="ECO:0000313" key="3">
    <source>
        <dbReference type="EMBL" id="CAK8985515.1"/>
    </source>
</evidence>
<evidence type="ECO:0000313" key="4">
    <source>
        <dbReference type="Proteomes" id="UP001642464"/>
    </source>
</evidence>
<dbReference type="InterPro" id="IPR025476">
    <property type="entry name" value="Helitron_helicase-like"/>
</dbReference>
<gene>
    <name evidence="3" type="ORF">SCF082_LOCUS184</name>
</gene>
<dbReference type="GO" id="GO:0004386">
    <property type="term" value="F:helicase activity"/>
    <property type="evidence" value="ECO:0007669"/>
    <property type="project" value="UniProtKB-KW"/>
</dbReference>
<evidence type="ECO:0000259" key="2">
    <source>
        <dbReference type="Pfam" id="PF14214"/>
    </source>
</evidence>
<feature type="region of interest" description="Disordered" evidence="1">
    <location>
        <begin position="591"/>
        <end position="618"/>
    </location>
</feature>
<keyword evidence="3" id="KW-0547">Nucleotide-binding</keyword>
<feature type="compositionally biased region" description="Low complexity" evidence="1">
    <location>
        <begin position="90"/>
        <end position="103"/>
    </location>
</feature>
<keyword evidence="4" id="KW-1185">Reference proteome</keyword>
<comment type="caution">
    <text evidence="3">The sequence shown here is derived from an EMBL/GenBank/DDBJ whole genome shotgun (WGS) entry which is preliminary data.</text>
</comment>